<dbReference type="GeneID" id="70784329"/>
<feature type="transmembrane region" description="Helical" evidence="1">
    <location>
        <begin position="67"/>
        <end position="88"/>
    </location>
</feature>
<dbReference type="AlphaFoldDB" id="A0A2X4RGE0"/>
<organism evidence="3 5">
    <name type="scientific">Corynebacterium minutissimum</name>
    <dbReference type="NCBI Taxonomy" id="38301"/>
    <lineage>
        <taxon>Bacteria</taxon>
        <taxon>Bacillati</taxon>
        <taxon>Actinomycetota</taxon>
        <taxon>Actinomycetes</taxon>
        <taxon>Mycobacteriales</taxon>
        <taxon>Corynebacteriaceae</taxon>
        <taxon>Corynebacterium</taxon>
    </lineage>
</organism>
<dbReference type="Proteomes" id="UP000254287">
    <property type="component" value="Unassembled WGS sequence"/>
</dbReference>
<dbReference type="Proteomes" id="UP000249264">
    <property type="component" value="Chromosome 1"/>
</dbReference>
<evidence type="ECO:0000256" key="1">
    <source>
        <dbReference type="SAM" id="Phobius"/>
    </source>
</evidence>
<gene>
    <name evidence="2" type="ORF">I6G51_02195</name>
    <name evidence="3" type="ORF">NCTC10288_02472</name>
    <name evidence="4" type="ORF">NCTC10289_00094</name>
</gene>
<keyword evidence="1" id="KW-0812">Transmembrane</keyword>
<evidence type="ECO:0000313" key="4">
    <source>
        <dbReference type="EMBL" id="STC73501.1"/>
    </source>
</evidence>
<name>A0A2X4RGE0_9CORY</name>
<feature type="transmembrane region" description="Helical" evidence="1">
    <location>
        <begin position="7"/>
        <end position="28"/>
    </location>
</feature>
<feature type="transmembrane region" description="Helical" evidence="1">
    <location>
        <begin position="34"/>
        <end position="55"/>
    </location>
</feature>
<feature type="transmembrane region" description="Helical" evidence="1">
    <location>
        <begin position="94"/>
        <end position="113"/>
    </location>
</feature>
<protein>
    <submittedName>
        <fullName evidence="3">Uncharacterized protein</fullName>
    </submittedName>
</protein>
<evidence type="ECO:0000313" key="3">
    <source>
        <dbReference type="EMBL" id="SQI01141.1"/>
    </source>
</evidence>
<dbReference type="EMBL" id="UFXP01000001">
    <property type="protein sequence ID" value="STC73501.1"/>
    <property type="molecule type" value="Genomic_DNA"/>
</dbReference>
<dbReference type="OrthoDB" id="4423810at2"/>
<accession>A0A2X4RGE0</accession>
<reference evidence="2 7" key="2">
    <citation type="submission" date="2020-12" db="EMBL/GenBank/DDBJ databases">
        <title>FDA dAtabase for Regulatory Grade micrObial Sequences (FDA-ARGOS): Supporting development and validation of Infectious Disease Dx tests.</title>
        <authorList>
            <person name="Sproer C."/>
            <person name="Gronow S."/>
            <person name="Severitt S."/>
            <person name="Schroder I."/>
            <person name="Tallon L."/>
            <person name="Sadzewicz L."/>
            <person name="Zhao X."/>
            <person name="Boylan J."/>
            <person name="Ott S."/>
            <person name="Bowen H."/>
            <person name="Vavikolanu K."/>
            <person name="Mehta A."/>
            <person name="Aluvathingal J."/>
            <person name="Nadendla S."/>
            <person name="Lowell S."/>
            <person name="Myers T."/>
            <person name="Yan Y."/>
            <person name="Sichtig H."/>
        </authorList>
    </citation>
    <scope>NUCLEOTIDE SEQUENCE [LARGE SCALE GENOMIC DNA]</scope>
    <source>
        <strain evidence="2 7">FDAARGOS_894</strain>
    </source>
</reference>
<dbReference type="EMBL" id="LS483460">
    <property type="protein sequence ID" value="SQI01141.1"/>
    <property type="molecule type" value="Genomic_DNA"/>
</dbReference>
<evidence type="ECO:0000313" key="7">
    <source>
        <dbReference type="Proteomes" id="UP000594905"/>
    </source>
</evidence>
<dbReference type="STRING" id="38301.NX84_01580"/>
<proteinExistence type="predicted"/>
<evidence type="ECO:0000313" key="6">
    <source>
        <dbReference type="Proteomes" id="UP000254287"/>
    </source>
</evidence>
<dbReference type="EMBL" id="CP065689">
    <property type="protein sequence ID" value="QPS60050.1"/>
    <property type="molecule type" value="Genomic_DNA"/>
</dbReference>
<dbReference type="RefSeq" id="WP_039673047.1">
    <property type="nucleotide sequence ID" value="NZ_CP065689.1"/>
</dbReference>
<dbReference type="KEGG" id="cmin:NCTC10288_02472"/>
<keyword evidence="7" id="KW-1185">Reference proteome</keyword>
<evidence type="ECO:0000313" key="5">
    <source>
        <dbReference type="Proteomes" id="UP000249264"/>
    </source>
</evidence>
<sequence length="135" mass="13873">MTNTRLMLLGGALAGLAMALVGGIWLAATNVALGTFFFALALMLGPFLGVALLVCAAAASTALSRSLFSVGGLFLVGAISTLGALPWGRVSVSLPLFIVGTLTGAVAVWLHWAHGHSALRSVRRAHALSHARRAR</sequence>
<evidence type="ECO:0000313" key="2">
    <source>
        <dbReference type="EMBL" id="QPS60050.1"/>
    </source>
</evidence>
<keyword evidence="1" id="KW-0472">Membrane</keyword>
<keyword evidence="1" id="KW-1133">Transmembrane helix</keyword>
<reference evidence="5 6" key="1">
    <citation type="submission" date="2018-06" db="EMBL/GenBank/DDBJ databases">
        <authorList>
            <consortium name="Pathogen Informatics"/>
            <person name="Doyle S."/>
        </authorList>
    </citation>
    <scope>NUCLEOTIDE SEQUENCE [LARGE SCALE GENOMIC DNA]</scope>
    <source>
        <strain evidence="3 5">NCTC10288</strain>
        <strain evidence="4 6">NCTC10289</strain>
    </source>
</reference>
<dbReference type="Proteomes" id="UP000594905">
    <property type="component" value="Chromosome"/>
</dbReference>